<evidence type="ECO:0008006" key="9">
    <source>
        <dbReference type="Google" id="ProtNLM"/>
    </source>
</evidence>
<dbReference type="SUPFAM" id="SSF54523">
    <property type="entry name" value="Pili subunits"/>
    <property type="match status" value="1"/>
</dbReference>
<dbReference type="HOGENOM" id="CLU_1991613_0_0_9"/>
<name>R7RQ87_9CLOT</name>
<evidence type="ECO:0000256" key="2">
    <source>
        <dbReference type="ARBA" id="ARBA00022481"/>
    </source>
</evidence>
<dbReference type="Gene3D" id="3.30.700.10">
    <property type="entry name" value="Glycoprotein, Type 4 Pilin"/>
    <property type="match status" value="1"/>
</dbReference>
<dbReference type="Pfam" id="PF07963">
    <property type="entry name" value="N_methyl"/>
    <property type="match status" value="1"/>
</dbReference>
<keyword evidence="3 6" id="KW-0812">Transmembrane</keyword>
<keyword evidence="5 6" id="KW-0472">Membrane</keyword>
<evidence type="ECO:0000256" key="4">
    <source>
        <dbReference type="ARBA" id="ARBA00022989"/>
    </source>
</evidence>
<feature type="transmembrane region" description="Helical" evidence="6">
    <location>
        <begin position="7"/>
        <end position="27"/>
    </location>
</feature>
<sequence length="125" mass="13787">MKRKKGFTLIEFIAVIAIIGILAATLIPEVSSYTTNAQKAKLRADARILLNAIEMYNASVTDENKLINNNDVIESITSKVDSNDGKGLIDLIDKLDNDSPLKDYTVSDIRNLVEYGVLKQESANE</sequence>
<gene>
    <name evidence="7" type="ORF">TCEL_00280</name>
</gene>
<evidence type="ECO:0000256" key="6">
    <source>
        <dbReference type="SAM" id="Phobius"/>
    </source>
</evidence>
<reference evidence="7" key="1">
    <citation type="submission" date="2013-03" db="EMBL/GenBank/DDBJ databases">
        <title>Draft genome sequence of the hydrogen-ethanol-producing anaerobic alkalithermophilic Caloramator celere.</title>
        <authorList>
            <person name="Ciranna A."/>
            <person name="Larjo A."/>
            <person name="Kivisto A."/>
            <person name="Santala V."/>
            <person name="Roos C."/>
            <person name="Karp M."/>
        </authorList>
    </citation>
    <scope>NUCLEOTIDE SEQUENCE [LARGE SCALE GENOMIC DNA]</scope>
    <source>
        <strain evidence="7">DSM 8682</strain>
    </source>
</reference>
<dbReference type="InterPro" id="IPR045584">
    <property type="entry name" value="Pilin-like"/>
</dbReference>
<evidence type="ECO:0000256" key="5">
    <source>
        <dbReference type="ARBA" id="ARBA00023136"/>
    </source>
</evidence>
<dbReference type="EMBL" id="CAVN010000095">
    <property type="protein sequence ID" value="CDF58234.1"/>
    <property type="molecule type" value="Genomic_DNA"/>
</dbReference>
<dbReference type="RefSeq" id="WP_018662126.1">
    <property type="nucleotide sequence ID" value="NZ_HF952018.1"/>
</dbReference>
<dbReference type="Proteomes" id="UP000014923">
    <property type="component" value="Unassembled WGS sequence"/>
</dbReference>
<dbReference type="PANTHER" id="PTHR30093:SF44">
    <property type="entry name" value="TYPE II SECRETION SYSTEM CORE PROTEIN G"/>
    <property type="match status" value="1"/>
</dbReference>
<evidence type="ECO:0000256" key="1">
    <source>
        <dbReference type="ARBA" id="ARBA00004167"/>
    </source>
</evidence>
<dbReference type="PROSITE" id="PS00409">
    <property type="entry name" value="PROKAR_NTER_METHYL"/>
    <property type="match status" value="1"/>
</dbReference>
<organism evidence="7 8">
    <name type="scientific">Thermobrachium celere DSM 8682</name>
    <dbReference type="NCBI Taxonomy" id="941824"/>
    <lineage>
        <taxon>Bacteria</taxon>
        <taxon>Bacillati</taxon>
        <taxon>Bacillota</taxon>
        <taxon>Clostridia</taxon>
        <taxon>Eubacteriales</taxon>
        <taxon>Clostridiaceae</taxon>
        <taxon>Thermobrachium</taxon>
    </lineage>
</organism>
<dbReference type="AlphaFoldDB" id="R7RQ87"/>
<proteinExistence type="predicted"/>
<dbReference type="GO" id="GO:0015627">
    <property type="term" value="C:type II protein secretion system complex"/>
    <property type="evidence" value="ECO:0007669"/>
    <property type="project" value="InterPro"/>
</dbReference>
<dbReference type="eggNOG" id="ENOG5033D7K">
    <property type="taxonomic scope" value="Bacteria"/>
</dbReference>
<keyword evidence="8" id="KW-1185">Reference proteome</keyword>
<dbReference type="InterPro" id="IPR000983">
    <property type="entry name" value="Bac_GSPG_pilin"/>
</dbReference>
<accession>R7RQ87</accession>
<comment type="subcellular location">
    <subcellularLocation>
        <location evidence="1">Membrane</location>
        <topology evidence="1">Single-pass membrane protein</topology>
    </subcellularLocation>
</comment>
<evidence type="ECO:0000313" key="8">
    <source>
        <dbReference type="Proteomes" id="UP000014923"/>
    </source>
</evidence>
<keyword evidence="2" id="KW-0488">Methylation</keyword>
<dbReference type="GO" id="GO:0016020">
    <property type="term" value="C:membrane"/>
    <property type="evidence" value="ECO:0007669"/>
    <property type="project" value="UniProtKB-SubCell"/>
</dbReference>
<dbReference type="InterPro" id="IPR012902">
    <property type="entry name" value="N_methyl_site"/>
</dbReference>
<comment type="caution">
    <text evidence="7">The sequence shown here is derived from an EMBL/GenBank/DDBJ whole genome shotgun (WGS) entry which is preliminary data.</text>
</comment>
<dbReference type="PRINTS" id="PR00813">
    <property type="entry name" value="BCTERIALGSPG"/>
</dbReference>
<dbReference type="GO" id="GO:0015628">
    <property type="term" value="P:protein secretion by the type II secretion system"/>
    <property type="evidence" value="ECO:0007669"/>
    <property type="project" value="InterPro"/>
</dbReference>
<evidence type="ECO:0000256" key="3">
    <source>
        <dbReference type="ARBA" id="ARBA00022692"/>
    </source>
</evidence>
<evidence type="ECO:0000313" key="7">
    <source>
        <dbReference type="EMBL" id="CDF58234.1"/>
    </source>
</evidence>
<protein>
    <recommendedName>
        <fullName evidence="9">Type IV pilin PilA</fullName>
    </recommendedName>
</protein>
<dbReference type="NCBIfam" id="TIGR02532">
    <property type="entry name" value="IV_pilin_GFxxxE"/>
    <property type="match status" value="1"/>
</dbReference>
<dbReference type="PANTHER" id="PTHR30093">
    <property type="entry name" value="GENERAL SECRETION PATHWAY PROTEIN G"/>
    <property type="match status" value="1"/>
</dbReference>
<keyword evidence="4 6" id="KW-1133">Transmembrane helix</keyword>